<evidence type="ECO:0000313" key="1">
    <source>
        <dbReference type="EMBL" id="POR31044.1"/>
    </source>
</evidence>
<dbReference type="Proteomes" id="UP000237481">
    <property type="component" value="Unassembled WGS sequence"/>
</dbReference>
<protein>
    <submittedName>
        <fullName evidence="1">MFS general substrate transporter</fullName>
    </submittedName>
</protein>
<dbReference type="EMBL" id="PKSG01001110">
    <property type="protein sequence ID" value="POR31044.1"/>
    <property type="molecule type" value="Genomic_DNA"/>
</dbReference>
<name>A0A2S4KLF1_9HYPO</name>
<dbReference type="AlphaFoldDB" id="A0A2S4KLF1"/>
<organism evidence="1 2">
    <name type="scientific">Tolypocladium paradoxum</name>
    <dbReference type="NCBI Taxonomy" id="94208"/>
    <lineage>
        <taxon>Eukaryota</taxon>
        <taxon>Fungi</taxon>
        <taxon>Dikarya</taxon>
        <taxon>Ascomycota</taxon>
        <taxon>Pezizomycotina</taxon>
        <taxon>Sordariomycetes</taxon>
        <taxon>Hypocreomycetidae</taxon>
        <taxon>Hypocreales</taxon>
        <taxon>Ophiocordycipitaceae</taxon>
        <taxon>Tolypocladium</taxon>
    </lineage>
</organism>
<evidence type="ECO:0000313" key="2">
    <source>
        <dbReference type="Proteomes" id="UP000237481"/>
    </source>
</evidence>
<accession>A0A2S4KLF1</accession>
<keyword evidence="2" id="KW-1185">Reference proteome</keyword>
<gene>
    <name evidence="1" type="ORF">TPAR_08770</name>
</gene>
<sequence length="133" mass="14073">MRRPLSVDLSIRDISCSMGSYDDGSLQWVPTAYAQSFGGFLMAGGCLGHLCMTRLVSSGAFQGFAAACTIPCAQSLVALSFEDPQARGAAGSTGFCFRPHHCRPVHLCRLLNRYSGSASSSKAPSKSLLSPYS</sequence>
<comment type="caution">
    <text evidence="1">The sequence shown here is derived from an EMBL/GenBank/DDBJ whole genome shotgun (WGS) entry which is preliminary data.</text>
</comment>
<reference evidence="1 2" key="1">
    <citation type="submission" date="2018-01" db="EMBL/GenBank/DDBJ databases">
        <title>Harnessing the power of phylogenomics to disentangle the directionality and signatures of interkingdom host jumping in the parasitic fungal genus Tolypocladium.</title>
        <authorList>
            <person name="Quandt C.A."/>
            <person name="Patterson W."/>
            <person name="Spatafora J.W."/>
        </authorList>
    </citation>
    <scope>NUCLEOTIDE SEQUENCE [LARGE SCALE GENOMIC DNA]</scope>
    <source>
        <strain evidence="1 2">NRBC 100945</strain>
    </source>
</reference>
<dbReference type="OrthoDB" id="440755at2759"/>
<proteinExistence type="predicted"/>